<protein>
    <recommendedName>
        <fullName evidence="4">Spore coat protein</fullName>
    </recommendedName>
</protein>
<keyword evidence="3" id="KW-1185">Reference proteome</keyword>
<dbReference type="Proteomes" id="UP001175097">
    <property type="component" value="Unassembled WGS sequence"/>
</dbReference>
<name>A0ABT8JTF1_9BACL</name>
<dbReference type="RefSeq" id="WP_301244520.1">
    <property type="nucleotide sequence ID" value="NZ_JAROCC010000011.1"/>
</dbReference>
<feature type="compositionally biased region" description="Low complexity" evidence="1">
    <location>
        <begin position="113"/>
        <end position="131"/>
    </location>
</feature>
<evidence type="ECO:0008006" key="4">
    <source>
        <dbReference type="Google" id="ProtNLM"/>
    </source>
</evidence>
<dbReference type="EMBL" id="JAROCC010000011">
    <property type="protein sequence ID" value="MDN4608454.1"/>
    <property type="molecule type" value="Genomic_DNA"/>
</dbReference>
<proteinExistence type="predicted"/>
<gene>
    <name evidence="2" type="ORF">P5G49_13335</name>
</gene>
<feature type="compositionally biased region" description="Low complexity" evidence="1">
    <location>
        <begin position="71"/>
        <end position="91"/>
    </location>
</feature>
<organism evidence="2 3">
    <name type="scientific">Sporosarcina highlanderae</name>
    <dbReference type="NCBI Taxonomy" id="3035916"/>
    <lineage>
        <taxon>Bacteria</taxon>
        <taxon>Bacillati</taxon>
        <taxon>Bacillota</taxon>
        <taxon>Bacilli</taxon>
        <taxon>Bacillales</taxon>
        <taxon>Caryophanaceae</taxon>
        <taxon>Sporosarcina</taxon>
    </lineage>
</organism>
<accession>A0ABT8JTF1</accession>
<evidence type="ECO:0000256" key="1">
    <source>
        <dbReference type="SAM" id="MobiDB-lite"/>
    </source>
</evidence>
<evidence type="ECO:0000313" key="3">
    <source>
        <dbReference type="Proteomes" id="UP001175097"/>
    </source>
</evidence>
<reference evidence="2" key="1">
    <citation type="submission" date="2023-03" db="EMBL/GenBank/DDBJ databases">
        <title>MT1 and MT2 Draft Genomes of Novel Species.</title>
        <authorList>
            <person name="Venkateswaran K."/>
        </authorList>
    </citation>
    <scope>NUCLEOTIDE SEQUENCE</scope>
    <source>
        <strain evidence="2">F6_3S_P_2</strain>
    </source>
</reference>
<feature type="region of interest" description="Disordered" evidence="1">
    <location>
        <begin position="69"/>
        <end position="131"/>
    </location>
</feature>
<comment type="caution">
    <text evidence="2">The sequence shown here is derived from an EMBL/GenBank/DDBJ whole genome shotgun (WGS) entry which is preliminary data.</text>
</comment>
<evidence type="ECO:0000313" key="2">
    <source>
        <dbReference type="EMBL" id="MDN4608454.1"/>
    </source>
</evidence>
<sequence>MANSKTLREFHDQAPSFYDQLINGVGPDFTIPIQTVPGQNQGGQERPALFGQNQQKHGFGPVYAIPTFPWQQGGIQGQNQAQGQGNDNSQQEHGQNQLNDDFGPVYAIPTYPWQQGSNQGQAQGSGQWQNGFVPTMGSPQWYPVYMYPNSVMPRCKCFPAGYR</sequence>